<dbReference type="AlphaFoldDB" id="A0A6S5RLR9"/>
<sequence>MSFPHACNDNSYLVTHVTQDEFRLHFETEVALCREDGTFEML</sequence>
<accession>A0A6S5RLR9</accession>
<name>A0A6S5RLR9_9GAMM</name>
<proteinExistence type="predicted"/>
<protein>
    <submittedName>
        <fullName evidence="1">Uncharacterized protein</fullName>
    </submittedName>
</protein>
<evidence type="ECO:0000313" key="2">
    <source>
        <dbReference type="Proteomes" id="UP000515591"/>
    </source>
</evidence>
<dbReference type="RefSeq" id="WP_269475503.1">
    <property type="nucleotide sequence ID" value="NZ_AP022213.1"/>
</dbReference>
<dbReference type="Proteomes" id="UP000515591">
    <property type="component" value="Chromosome"/>
</dbReference>
<dbReference type="EMBL" id="AP022213">
    <property type="protein sequence ID" value="BBT16168.1"/>
    <property type="molecule type" value="Genomic_DNA"/>
</dbReference>
<dbReference type="NCBIfam" id="NF041597">
    <property type="entry name" value="T3SS_coreg_PtrC"/>
    <property type="match status" value="1"/>
</dbReference>
<gene>
    <name evidence="1" type="ORF">WP8S17C03_22170</name>
</gene>
<dbReference type="InterPro" id="IPR048081">
    <property type="entry name" value="T3SS_coreg_PtrC-like"/>
</dbReference>
<organism evidence="1 2">
    <name type="scientific">Metapseudomonas otitidis</name>
    <dbReference type="NCBI Taxonomy" id="319939"/>
    <lineage>
        <taxon>Bacteria</taxon>
        <taxon>Pseudomonadati</taxon>
        <taxon>Pseudomonadota</taxon>
        <taxon>Gammaproteobacteria</taxon>
        <taxon>Pseudomonadales</taxon>
        <taxon>Pseudomonadaceae</taxon>
        <taxon>Metapseudomonas</taxon>
    </lineage>
</organism>
<evidence type="ECO:0000313" key="1">
    <source>
        <dbReference type="EMBL" id="BBT16168.1"/>
    </source>
</evidence>
<reference evidence="1 2" key="1">
    <citation type="submission" date="2019-12" db="EMBL/GenBank/DDBJ databases">
        <title>complete genome sequences of Pseudomonas otitidis str. WP8-S17-CRE-03 isolated from wastewater treatment plant effluent.</title>
        <authorList>
            <person name="Sekizuka T."/>
            <person name="Itokawa K."/>
            <person name="Yatsu K."/>
            <person name="Inamine Y."/>
            <person name="Kuroda M."/>
        </authorList>
    </citation>
    <scope>NUCLEOTIDE SEQUENCE [LARGE SCALE GENOMIC DNA]</scope>
    <source>
        <strain evidence="1 2">WP8-S17-CRE-03</strain>
    </source>
</reference>